<sequence>MSNRHYYVTGNTAEGLVNHLDTNLHNIRQIVALQHSSAKLKTSVLKKLAKHYQNNNLEILESALGSDYLDGIIIRDQSLAYIDEKITTTQTDTINLAASFSPPKHDLSEVNGLIQKAYDSFAEGLKIHDDLEDIYIKQMDFKHADAFTEQFIHDLLKNIPARDRIPHTYTRLFGTNTADGVVNVVPHLIKDITNVYYVKGRAGTGKSVFMKKIAAACEDHGFDVELYYCSFDPNSIDMVLVRGLDFCIFDSTDPHEFFPEKEKDVIIDLYGELVAPGTDEKFATEINDVHTRYKACMKKGVRYLKEAGEMRQQLEDDYMRNIASHDINTCFQSILR</sequence>
<gene>
    <name evidence="1" type="ORF">ACFQ4A_08540</name>
</gene>
<comment type="caution">
    <text evidence="1">The sequence shown here is derived from an EMBL/GenBank/DDBJ whole genome shotgun (WGS) entry which is preliminary data.</text>
</comment>
<dbReference type="RefSeq" id="WP_382399528.1">
    <property type="nucleotide sequence ID" value="NZ_JBHTNH010000017.1"/>
</dbReference>
<evidence type="ECO:0000313" key="2">
    <source>
        <dbReference type="Proteomes" id="UP001597178"/>
    </source>
</evidence>
<evidence type="ECO:0008006" key="3">
    <source>
        <dbReference type="Google" id="ProtNLM"/>
    </source>
</evidence>
<accession>A0ABW3ZU76</accession>
<reference evidence="2" key="1">
    <citation type="journal article" date="2019" name="Int. J. Syst. Evol. Microbiol.">
        <title>The Global Catalogue of Microorganisms (GCM) 10K type strain sequencing project: providing services to taxonomists for standard genome sequencing and annotation.</title>
        <authorList>
            <consortium name="The Broad Institute Genomics Platform"/>
            <consortium name="The Broad Institute Genome Sequencing Center for Infectious Disease"/>
            <person name="Wu L."/>
            <person name="Ma J."/>
        </authorList>
    </citation>
    <scope>NUCLEOTIDE SEQUENCE [LARGE SCALE GENOMIC DNA]</scope>
    <source>
        <strain evidence="2">CCUG 54822</strain>
    </source>
</reference>
<name>A0ABW3ZU76_9BACI</name>
<evidence type="ECO:0000313" key="1">
    <source>
        <dbReference type="EMBL" id="MFD1361703.1"/>
    </source>
</evidence>
<protein>
    <recommendedName>
        <fullName evidence="3">ATPase</fullName>
    </recommendedName>
</protein>
<organism evidence="1 2">
    <name type="scientific">Lentibacillus salinarum</name>
    <dbReference type="NCBI Taxonomy" id="446820"/>
    <lineage>
        <taxon>Bacteria</taxon>
        <taxon>Bacillati</taxon>
        <taxon>Bacillota</taxon>
        <taxon>Bacilli</taxon>
        <taxon>Bacillales</taxon>
        <taxon>Bacillaceae</taxon>
        <taxon>Lentibacillus</taxon>
    </lineage>
</organism>
<dbReference type="Proteomes" id="UP001597178">
    <property type="component" value="Unassembled WGS sequence"/>
</dbReference>
<proteinExistence type="predicted"/>
<keyword evidence="2" id="KW-1185">Reference proteome</keyword>
<dbReference type="EMBL" id="JBHTNH010000017">
    <property type="protein sequence ID" value="MFD1361703.1"/>
    <property type="molecule type" value="Genomic_DNA"/>
</dbReference>